<dbReference type="OrthoDB" id="370421at2"/>
<feature type="domain" description="HTH rpiR-type" evidence="4">
    <location>
        <begin position="2"/>
        <end position="78"/>
    </location>
</feature>
<proteinExistence type="predicted"/>
<sequence length="284" mass="31154">MSYELLFIKEQLDSFKPTQRKAAEYMLNNPTEVINMSIQKLAEETDVSEATIIRLSKELGCDGFQDLKLRIASDLAKTNYDNRLYGDIPADDSIQSLIQSVSMSNIQSIEETVSVLSEVELEKAIASLAEARVIAVYGIGASGVIAQDFKQKITRINRWCELALDRDSQTTVSANLQEADVVLGISYSGLTTDIIDSLKVAKQNGATIITLTKSGKNPVSALADIRLHTRSLERDVRSGATGSRIAQLNVIDMLFLGVIKSDQDRNIGALEKTRKAVGVTKKRV</sequence>
<dbReference type="InterPro" id="IPR047640">
    <property type="entry name" value="RpiR-like"/>
</dbReference>
<organism evidence="6 7">
    <name type="scientific">Radiobacillus deserti</name>
    <dbReference type="NCBI Taxonomy" id="2594883"/>
    <lineage>
        <taxon>Bacteria</taxon>
        <taxon>Bacillati</taxon>
        <taxon>Bacillota</taxon>
        <taxon>Bacilli</taxon>
        <taxon>Bacillales</taxon>
        <taxon>Bacillaceae</taxon>
        <taxon>Radiobacillus</taxon>
    </lineage>
</organism>
<evidence type="ECO:0000256" key="3">
    <source>
        <dbReference type="ARBA" id="ARBA00023163"/>
    </source>
</evidence>
<dbReference type="InterPro" id="IPR036388">
    <property type="entry name" value="WH-like_DNA-bd_sf"/>
</dbReference>
<dbReference type="Gene3D" id="1.10.10.10">
    <property type="entry name" value="Winged helix-like DNA-binding domain superfamily/Winged helix DNA-binding domain"/>
    <property type="match status" value="1"/>
</dbReference>
<keyword evidence="2" id="KW-0238">DNA-binding</keyword>
<evidence type="ECO:0000313" key="7">
    <source>
        <dbReference type="Proteomes" id="UP000315215"/>
    </source>
</evidence>
<dbReference type="Pfam" id="PF01380">
    <property type="entry name" value="SIS"/>
    <property type="match status" value="1"/>
</dbReference>
<dbReference type="Proteomes" id="UP000315215">
    <property type="component" value="Chromosome"/>
</dbReference>
<keyword evidence="7" id="KW-1185">Reference proteome</keyword>
<dbReference type="InterPro" id="IPR046348">
    <property type="entry name" value="SIS_dom_sf"/>
</dbReference>
<dbReference type="PROSITE" id="PS51071">
    <property type="entry name" value="HTH_RPIR"/>
    <property type="match status" value="1"/>
</dbReference>
<dbReference type="GO" id="GO:1901135">
    <property type="term" value="P:carbohydrate derivative metabolic process"/>
    <property type="evidence" value="ECO:0007669"/>
    <property type="project" value="InterPro"/>
</dbReference>
<protein>
    <submittedName>
        <fullName evidence="6">MurR/RpiR family transcriptional regulator</fullName>
    </submittedName>
</protein>
<dbReference type="SUPFAM" id="SSF53697">
    <property type="entry name" value="SIS domain"/>
    <property type="match status" value="1"/>
</dbReference>
<dbReference type="InterPro" id="IPR001347">
    <property type="entry name" value="SIS_dom"/>
</dbReference>
<reference evidence="6 7" key="1">
    <citation type="submission" date="2019-07" db="EMBL/GenBank/DDBJ databases">
        <authorList>
            <person name="Li J."/>
        </authorList>
    </citation>
    <scope>NUCLEOTIDE SEQUENCE [LARGE SCALE GENOMIC DNA]</scope>
    <source>
        <strain evidence="6 7">TKL69</strain>
    </source>
</reference>
<dbReference type="PANTHER" id="PTHR30514:SF1">
    <property type="entry name" value="HTH-TYPE TRANSCRIPTIONAL REGULATOR HEXR-RELATED"/>
    <property type="match status" value="1"/>
</dbReference>
<dbReference type="KEGG" id="aqt:FN924_15095"/>
<gene>
    <name evidence="6" type="ORF">FN924_15095</name>
</gene>
<evidence type="ECO:0000313" key="6">
    <source>
        <dbReference type="EMBL" id="QDP41391.1"/>
    </source>
</evidence>
<feature type="domain" description="SIS" evidence="5">
    <location>
        <begin position="124"/>
        <end position="264"/>
    </location>
</feature>
<dbReference type="PROSITE" id="PS51464">
    <property type="entry name" value="SIS"/>
    <property type="match status" value="1"/>
</dbReference>
<evidence type="ECO:0000259" key="4">
    <source>
        <dbReference type="PROSITE" id="PS51071"/>
    </source>
</evidence>
<dbReference type="EMBL" id="CP041666">
    <property type="protein sequence ID" value="QDP41391.1"/>
    <property type="molecule type" value="Genomic_DNA"/>
</dbReference>
<dbReference type="InterPro" id="IPR035472">
    <property type="entry name" value="RpiR-like_SIS"/>
</dbReference>
<dbReference type="AlphaFoldDB" id="A0A516KJ41"/>
<dbReference type="InterPro" id="IPR009057">
    <property type="entry name" value="Homeodomain-like_sf"/>
</dbReference>
<dbReference type="RefSeq" id="WP_143895890.1">
    <property type="nucleotide sequence ID" value="NZ_CP041666.1"/>
</dbReference>
<name>A0A516KJ41_9BACI</name>
<dbReference type="GO" id="GO:0003677">
    <property type="term" value="F:DNA binding"/>
    <property type="evidence" value="ECO:0007669"/>
    <property type="project" value="UniProtKB-KW"/>
</dbReference>
<keyword evidence="1" id="KW-0805">Transcription regulation</keyword>
<dbReference type="GO" id="GO:0003700">
    <property type="term" value="F:DNA-binding transcription factor activity"/>
    <property type="evidence" value="ECO:0007669"/>
    <property type="project" value="InterPro"/>
</dbReference>
<dbReference type="GO" id="GO:0097367">
    <property type="term" value="F:carbohydrate derivative binding"/>
    <property type="evidence" value="ECO:0007669"/>
    <property type="project" value="InterPro"/>
</dbReference>
<evidence type="ECO:0000256" key="1">
    <source>
        <dbReference type="ARBA" id="ARBA00023015"/>
    </source>
</evidence>
<evidence type="ECO:0000256" key="2">
    <source>
        <dbReference type="ARBA" id="ARBA00023125"/>
    </source>
</evidence>
<dbReference type="CDD" id="cd05013">
    <property type="entry name" value="SIS_RpiR"/>
    <property type="match status" value="1"/>
</dbReference>
<dbReference type="SUPFAM" id="SSF46689">
    <property type="entry name" value="Homeodomain-like"/>
    <property type="match status" value="1"/>
</dbReference>
<accession>A0A516KJ41</accession>
<dbReference type="Pfam" id="PF01418">
    <property type="entry name" value="HTH_6"/>
    <property type="match status" value="1"/>
</dbReference>
<keyword evidence="3" id="KW-0804">Transcription</keyword>
<dbReference type="InterPro" id="IPR000281">
    <property type="entry name" value="HTH_RpiR"/>
</dbReference>
<dbReference type="Gene3D" id="3.40.50.10490">
    <property type="entry name" value="Glucose-6-phosphate isomerase like protein, domain 1"/>
    <property type="match status" value="1"/>
</dbReference>
<dbReference type="PANTHER" id="PTHR30514">
    <property type="entry name" value="GLUCOKINASE"/>
    <property type="match status" value="1"/>
</dbReference>
<evidence type="ECO:0000259" key="5">
    <source>
        <dbReference type="PROSITE" id="PS51464"/>
    </source>
</evidence>